<evidence type="ECO:0000313" key="4">
    <source>
        <dbReference type="Proteomes" id="UP000199170"/>
    </source>
</evidence>
<keyword evidence="1 2" id="KW-0378">Hydrolase</keyword>
<dbReference type="NCBIfam" id="TIGR02258">
    <property type="entry name" value="2_5_ligase"/>
    <property type="match status" value="1"/>
</dbReference>
<comment type="similarity">
    <text evidence="2">Belongs to the 2H phosphoesterase superfamily. ThpR family.</text>
</comment>
<dbReference type="InterPro" id="IPR009097">
    <property type="entry name" value="Cyclic_Pdiesterase"/>
</dbReference>
<feature type="active site" description="Proton acceptor" evidence="2">
    <location>
        <position position="130"/>
    </location>
</feature>
<dbReference type="RefSeq" id="WP_089766088.1">
    <property type="nucleotide sequence ID" value="NZ_FNPB01000002.1"/>
</dbReference>
<comment type="catalytic activity">
    <reaction evidence="2">
        <text>a 3'-end 2',3'-cyclophospho-ribonucleotide-RNA + H2O = a 3'-end 2'-phospho-ribonucleotide-RNA + H(+)</text>
        <dbReference type="Rhea" id="RHEA:11828"/>
        <dbReference type="Rhea" id="RHEA-COMP:10464"/>
        <dbReference type="Rhea" id="RHEA-COMP:17353"/>
        <dbReference type="ChEBI" id="CHEBI:15377"/>
        <dbReference type="ChEBI" id="CHEBI:15378"/>
        <dbReference type="ChEBI" id="CHEBI:83064"/>
        <dbReference type="ChEBI" id="CHEBI:173113"/>
        <dbReference type="EC" id="3.1.4.58"/>
    </reaction>
</comment>
<feature type="active site" description="Proton donor" evidence="2">
    <location>
        <position position="39"/>
    </location>
</feature>
<dbReference type="PANTHER" id="PTHR35561:SF1">
    <property type="entry name" value="RNA 2',3'-CYCLIC PHOSPHODIESTERASE"/>
    <property type="match status" value="1"/>
</dbReference>
<feature type="short sequence motif" description="HXTX 2" evidence="2">
    <location>
        <begin position="130"/>
        <end position="133"/>
    </location>
</feature>
<keyword evidence="3" id="KW-0436">Ligase</keyword>
<accession>A0A1H3EF76</accession>
<sequence>MRLFVSIDLPDRLAEAVADAQARFADADGLRFVAPEQAHLTLFFLGDTDPDRLDSVEAALDPAVADTEVKPFELRVGGFGVFPALEYISVVWAGVREGSGAAETTRLNAAVADELTALGFEDDEHEFTPHVTLARMDDARGKGLVQDVVRDTDPDIGAFEATEIQLKESTLTDAGPEYDTVAAFEL</sequence>
<name>A0A1H3EF76_9EURY</name>
<dbReference type="GO" id="GO:0008664">
    <property type="term" value="F:RNA 2',3'-cyclic 3'-phosphodiesterase activity"/>
    <property type="evidence" value="ECO:0007669"/>
    <property type="project" value="UniProtKB-EC"/>
</dbReference>
<proteinExistence type="inferred from homology"/>
<protein>
    <recommendedName>
        <fullName evidence="2">RNA 2',3'-cyclic phosphodiesterase</fullName>
        <shortName evidence="2">RNA 2',3'-CPDase</shortName>
        <ecNumber evidence="2">3.1.4.58</ecNumber>
    </recommendedName>
</protein>
<dbReference type="PANTHER" id="PTHR35561">
    <property type="entry name" value="RNA 2',3'-CYCLIC PHOSPHODIESTERASE"/>
    <property type="match status" value="1"/>
</dbReference>
<gene>
    <name evidence="3" type="ORF">SAMN04487946_102216</name>
</gene>
<dbReference type="AlphaFoldDB" id="A0A1H3EF76"/>
<keyword evidence="4" id="KW-1185">Reference proteome</keyword>
<dbReference type="HAMAP" id="MF_01940">
    <property type="entry name" value="RNA_CPDase"/>
    <property type="match status" value="1"/>
</dbReference>
<evidence type="ECO:0000313" key="3">
    <source>
        <dbReference type="EMBL" id="SDX76888.1"/>
    </source>
</evidence>
<dbReference type="SUPFAM" id="SSF55144">
    <property type="entry name" value="LigT-like"/>
    <property type="match status" value="1"/>
</dbReference>
<comment type="function">
    <text evidence="2">Hydrolyzes RNA 2',3'-cyclic phosphodiester to an RNA 2'-phosphomonoester.</text>
</comment>
<dbReference type="EMBL" id="FNPB01000002">
    <property type="protein sequence ID" value="SDX76888.1"/>
    <property type="molecule type" value="Genomic_DNA"/>
</dbReference>
<dbReference type="Proteomes" id="UP000199170">
    <property type="component" value="Unassembled WGS sequence"/>
</dbReference>
<dbReference type="InterPro" id="IPR004175">
    <property type="entry name" value="RNA_CPDase"/>
</dbReference>
<feature type="short sequence motif" description="HXTX 1" evidence="2">
    <location>
        <begin position="39"/>
        <end position="42"/>
    </location>
</feature>
<evidence type="ECO:0000256" key="2">
    <source>
        <dbReference type="HAMAP-Rule" id="MF_01940"/>
    </source>
</evidence>
<dbReference type="Gene3D" id="3.90.1140.10">
    <property type="entry name" value="Cyclic phosphodiesterase"/>
    <property type="match status" value="1"/>
</dbReference>
<organism evidence="3 4">
    <name type="scientific">Halobellus clavatus</name>
    <dbReference type="NCBI Taxonomy" id="660517"/>
    <lineage>
        <taxon>Archaea</taxon>
        <taxon>Methanobacteriati</taxon>
        <taxon>Methanobacteriota</taxon>
        <taxon>Stenosarchaea group</taxon>
        <taxon>Halobacteria</taxon>
        <taxon>Halobacteriales</taxon>
        <taxon>Haloferacaceae</taxon>
        <taxon>Halobellus</taxon>
    </lineage>
</organism>
<dbReference type="EC" id="3.1.4.58" evidence="2"/>
<dbReference type="OrthoDB" id="44091at2157"/>
<dbReference type="STRING" id="660517.SAMN04487946_102216"/>
<evidence type="ECO:0000256" key="1">
    <source>
        <dbReference type="ARBA" id="ARBA00022801"/>
    </source>
</evidence>
<dbReference type="GO" id="GO:0004113">
    <property type="term" value="F:2',3'-cyclic-nucleotide 3'-phosphodiesterase activity"/>
    <property type="evidence" value="ECO:0007669"/>
    <property type="project" value="InterPro"/>
</dbReference>
<reference evidence="4" key="1">
    <citation type="submission" date="2016-10" db="EMBL/GenBank/DDBJ databases">
        <authorList>
            <person name="Varghese N."/>
            <person name="Submissions S."/>
        </authorList>
    </citation>
    <scope>NUCLEOTIDE SEQUENCE [LARGE SCALE GENOMIC DNA]</scope>
    <source>
        <strain evidence="4">CGMCC 1.10118</strain>
    </source>
</reference>
<dbReference type="GO" id="GO:0016874">
    <property type="term" value="F:ligase activity"/>
    <property type="evidence" value="ECO:0007669"/>
    <property type="project" value="UniProtKB-KW"/>
</dbReference>
<dbReference type="Pfam" id="PF13563">
    <property type="entry name" value="2_5_RNA_ligase2"/>
    <property type="match status" value="1"/>
</dbReference>